<dbReference type="AlphaFoldDB" id="A0AAP7BWK4"/>
<dbReference type="GO" id="GO:0003677">
    <property type="term" value="F:DNA binding"/>
    <property type="evidence" value="ECO:0007669"/>
    <property type="project" value="InterPro"/>
</dbReference>
<gene>
    <name evidence="2" type="ORF">G6Z34_13425</name>
</gene>
<keyword evidence="2" id="KW-0808">Transferase</keyword>
<evidence type="ECO:0000259" key="1">
    <source>
        <dbReference type="Pfam" id="PF02384"/>
    </source>
</evidence>
<dbReference type="SUPFAM" id="SSF53335">
    <property type="entry name" value="S-adenosyl-L-methionine-dependent methyltransferases"/>
    <property type="match status" value="1"/>
</dbReference>
<evidence type="ECO:0000313" key="2">
    <source>
        <dbReference type="EMBL" id="NGU31086.1"/>
    </source>
</evidence>
<name>A0AAP7BWK4_CLOPF</name>
<dbReference type="Proteomes" id="UP000481454">
    <property type="component" value="Unassembled WGS sequence"/>
</dbReference>
<dbReference type="GO" id="GO:0032259">
    <property type="term" value="P:methylation"/>
    <property type="evidence" value="ECO:0007669"/>
    <property type="project" value="UniProtKB-KW"/>
</dbReference>
<reference evidence="2 3" key="1">
    <citation type="submission" date="2020-02" db="EMBL/GenBank/DDBJ databases">
        <title>Genomic Insights into the Phylogeny and Genetic Plasticity of the Human and Animal Enteric Pathogen Clostridium perfringens.</title>
        <authorList>
            <person name="Feng Y."/>
            <person name="Hu Y."/>
        </authorList>
    </citation>
    <scope>NUCLEOTIDE SEQUENCE [LARGE SCALE GENOMIC DNA]</scope>
    <source>
        <strain evidence="2 3">CP-40</strain>
    </source>
</reference>
<dbReference type="GO" id="GO:0008170">
    <property type="term" value="F:N-methyltransferase activity"/>
    <property type="evidence" value="ECO:0007669"/>
    <property type="project" value="InterPro"/>
</dbReference>
<comment type="caution">
    <text evidence="2">The sequence shown here is derived from an EMBL/GenBank/DDBJ whole genome shotgun (WGS) entry which is preliminary data.</text>
</comment>
<sequence length="222" mass="26463">MNKMVDYNKIFGVEDSYQAPEKIMKILYDKDKREKMFKELLEENDYNVDFDWFYEYFQEEHADRKNKKQDFTPESVATLLTKISDVEENNGLYYECCAGTGGIMIKNWDHYRRKFSPFDYTPDLQYAVVEELSDRCIPFLLLNMMIRGMNGVVVHGDCLTRKCKNAYFICNVNNDHLQFSGITNIPHTEYFEEELSIKFESPEYVEHKELMDVEVIQDLIHR</sequence>
<feature type="domain" description="DNA methylase adenine-specific" evidence="1">
    <location>
        <begin position="53"/>
        <end position="191"/>
    </location>
</feature>
<keyword evidence="2" id="KW-0489">Methyltransferase</keyword>
<organism evidence="2 3">
    <name type="scientific">Clostridium perfringens</name>
    <dbReference type="NCBI Taxonomy" id="1502"/>
    <lineage>
        <taxon>Bacteria</taxon>
        <taxon>Bacillati</taxon>
        <taxon>Bacillota</taxon>
        <taxon>Clostridia</taxon>
        <taxon>Eubacteriales</taxon>
        <taxon>Clostridiaceae</taxon>
        <taxon>Clostridium</taxon>
    </lineage>
</organism>
<dbReference type="InterPro" id="IPR029063">
    <property type="entry name" value="SAM-dependent_MTases_sf"/>
</dbReference>
<proteinExistence type="predicted"/>
<evidence type="ECO:0000313" key="3">
    <source>
        <dbReference type="Proteomes" id="UP000481454"/>
    </source>
</evidence>
<dbReference type="Pfam" id="PF02384">
    <property type="entry name" value="N6_Mtase"/>
    <property type="match status" value="1"/>
</dbReference>
<dbReference type="EMBL" id="JAALLZ010000006">
    <property type="protein sequence ID" value="NGU31086.1"/>
    <property type="molecule type" value="Genomic_DNA"/>
</dbReference>
<dbReference type="Gene3D" id="3.40.50.150">
    <property type="entry name" value="Vaccinia Virus protein VP39"/>
    <property type="match status" value="1"/>
</dbReference>
<protein>
    <submittedName>
        <fullName evidence="2">N-6 DNA methylase</fullName>
    </submittedName>
</protein>
<dbReference type="InterPro" id="IPR003356">
    <property type="entry name" value="DNA_methylase_A-5"/>
</dbReference>
<accession>A0AAP7BWK4</accession>